<dbReference type="EMBL" id="JAUUTY010000005">
    <property type="protein sequence ID" value="KAK1631541.1"/>
    <property type="molecule type" value="Genomic_DNA"/>
</dbReference>
<reference evidence="2" key="1">
    <citation type="submission" date="2023-07" db="EMBL/GenBank/DDBJ databases">
        <title>A chromosome-level genome assembly of Lolium multiflorum.</title>
        <authorList>
            <person name="Chen Y."/>
            <person name="Copetti D."/>
            <person name="Kolliker R."/>
            <person name="Studer B."/>
        </authorList>
    </citation>
    <scope>NUCLEOTIDE SEQUENCE</scope>
    <source>
        <strain evidence="2">02402/16</strain>
        <tissue evidence="2">Leaf</tissue>
    </source>
</reference>
<protein>
    <recommendedName>
        <fullName evidence="4">Transposase, Ptta/En/Spm, plant</fullName>
    </recommendedName>
</protein>
<accession>A0AAD8RX74</accession>
<dbReference type="PANTHER" id="PTHR33499:SF43">
    <property type="entry name" value="TRANSPOSASE, PTTA_EN_SPM, PLANT"/>
    <property type="match status" value="1"/>
</dbReference>
<evidence type="ECO:0000313" key="2">
    <source>
        <dbReference type="EMBL" id="KAK1631541.1"/>
    </source>
</evidence>
<evidence type="ECO:0008006" key="4">
    <source>
        <dbReference type="Google" id="ProtNLM"/>
    </source>
</evidence>
<dbReference type="InterPro" id="IPR004252">
    <property type="entry name" value="Probable_transposase_24"/>
</dbReference>
<dbReference type="PANTHER" id="PTHR33499">
    <property type="entry name" value="OS12G0282400 PROTEIN-RELATED"/>
    <property type="match status" value="1"/>
</dbReference>
<evidence type="ECO:0000256" key="1">
    <source>
        <dbReference type="SAM" id="MobiDB-lite"/>
    </source>
</evidence>
<name>A0AAD8RX74_LOLMU</name>
<sequence length="276" mass="31884">MLAATARNYKTAVDADTPKNKGRGVLKGLKASKKRHANGAGKLNIAFSDKLGGVVGMNYRSFKDDIVIKMKRRLPIIGVRRWADIHLGIHRLIVSDMLDRYDLEDTPETEEKILKIVKERYRGWRASLSSTYKAYKTDDARMSNIPEDLQPEEWEWMIQYFGTDQKFKELSQKNSDNRKKLKTNHRAGSKSYSQLSFENRNKETGEEPDCIALWEITHCKNGSWTTEESKKVYPRGFGYMAKLPTRSERIKFQVEEQARATQKVNSELSQQVTELK</sequence>
<feature type="region of interest" description="Disordered" evidence="1">
    <location>
        <begin position="172"/>
        <end position="200"/>
    </location>
</feature>
<dbReference type="Proteomes" id="UP001231189">
    <property type="component" value="Unassembled WGS sequence"/>
</dbReference>
<proteinExistence type="predicted"/>
<evidence type="ECO:0000313" key="3">
    <source>
        <dbReference type="Proteomes" id="UP001231189"/>
    </source>
</evidence>
<gene>
    <name evidence="2" type="ORF">QYE76_005856</name>
</gene>
<dbReference type="Pfam" id="PF03004">
    <property type="entry name" value="Transposase_24"/>
    <property type="match status" value="1"/>
</dbReference>
<keyword evidence="3" id="KW-1185">Reference proteome</keyword>
<feature type="compositionally biased region" description="Basic residues" evidence="1">
    <location>
        <begin position="179"/>
        <end position="188"/>
    </location>
</feature>
<organism evidence="2 3">
    <name type="scientific">Lolium multiflorum</name>
    <name type="common">Italian ryegrass</name>
    <name type="synonym">Lolium perenne subsp. multiflorum</name>
    <dbReference type="NCBI Taxonomy" id="4521"/>
    <lineage>
        <taxon>Eukaryota</taxon>
        <taxon>Viridiplantae</taxon>
        <taxon>Streptophyta</taxon>
        <taxon>Embryophyta</taxon>
        <taxon>Tracheophyta</taxon>
        <taxon>Spermatophyta</taxon>
        <taxon>Magnoliopsida</taxon>
        <taxon>Liliopsida</taxon>
        <taxon>Poales</taxon>
        <taxon>Poaceae</taxon>
        <taxon>BOP clade</taxon>
        <taxon>Pooideae</taxon>
        <taxon>Poodae</taxon>
        <taxon>Poeae</taxon>
        <taxon>Poeae Chloroplast Group 2 (Poeae type)</taxon>
        <taxon>Loliodinae</taxon>
        <taxon>Loliinae</taxon>
        <taxon>Lolium</taxon>
    </lineage>
</organism>
<comment type="caution">
    <text evidence="2">The sequence shown here is derived from an EMBL/GenBank/DDBJ whole genome shotgun (WGS) entry which is preliminary data.</text>
</comment>
<dbReference type="AlphaFoldDB" id="A0AAD8RX74"/>